<dbReference type="Pfam" id="PF12679">
    <property type="entry name" value="ABC2_membrane_2"/>
    <property type="match status" value="1"/>
</dbReference>
<evidence type="ECO:0000313" key="2">
    <source>
        <dbReference type="EMBL" id="BAZ92832.1"/>
    </source>
</evidence>
<dbReference type="RefSeq" id="WP_096364265.1">
    <property type="nucleotide sequence ID" value="NZ_AP018052.1"/>
</dbReference>
<keyword evidence="3" id="KW-1185">Reference proteome</keyword>
<keyword evidence="1 2" id="KW-0812">Transmembrane</keyword>
<keyword evidence="1" id="KW-1133">Transmembrane helix</keyword>
<protein>
    <submittedName>
        <fullName evidence="2">Nitrous oxide reductase maturation transmembrane protein NosY</fullName>
    </submittedName>
</protein>
<feature type="transmembrane region" description="Helical" evidence="1">
    <location>
        <begin position="105"/>
        <end position="127"/>
    </location>
</feature>
<feature type="transmembrane region" description="Helical" evidence="1">
    <location>
        <begin position="20"/>
        <end position="39"/>
    </location>
</feature>
<dbReference type="EMBL" id="AP018052">
    <property type="protein sequence ID" value="BAZ92832.1"/>
    <property type="molecule type" value="Genomic_DNA"/>
</dbReference>
<proteinExistence type="predicted"/>
<feature type="transmembrane region" description="Helical" evidence="1">
    <location>
        <begin position="245"/>
        <end position="266"/>
    </location>
</feature>
<reference evidence="2 3" key="1">
    <citation type="submission" date="2017-05" db="EMBL/GenBank/DDBJ databases">
        <title>Thiocyanate degradation by Thiohalobacter thiocyanaticus FOKN1.</title>
        <authorList>
            <person name="Oshiki M."/>
            <person name="Fukushima T."/>
            <person name="Kawano S."/>
            <person name="Nakagawa J."/>
        </authorList>
    </citation>
    <scope>NUCLEOTIDE SEQUENCE [LARGE SCALE GENOMIC DNA]</scope>
    <source>
        <strain evidence="2 3">FOKN1</strain>
    </source>
</reference>
<dbReference type="PANTHER" id="PTHR43471">
    <property type="entry name" value="ABC TRANSPORTER PERMEASE"/>
    <property type="match status" value="1"/>
</dbReference>
<dbReference type="PANTHER" id="PTHR43471:SF1">
    <property type="entry name" value="ABC TRANSPORTER PERMEASE PROTEIN NOSY-RELATED"/>
    <property type="match status" value="1"/>
</dbReference>
<organism evidence="2 3">
    <name type="scientific">Thiohalobacter thiocyanaticus</name>
    <dbReference type="NCBI Taxonomy" id="585455"/>
    <lineage>
        <taxon>Bacteria</taxon>
        <taxon>Pseudomonadati</taxon>
        <taxon>Pseudomonadota</taxon>
        <taxon>Gammaproteobacteria</taxon>
        <taxon>Thiohalobacterales</taxon>
        <taxon>Thiohalobacteraceae</taxon>
        <taxon>Thiohalobacter</taxon>
    </lineage>
</organism>
<feature type="transmembrane region" description="Helical" evidence="1">
    <location>
        <begin position="139"/>
        <end position="161"/>
    </location>
</feature>
<dbReference type="Proteomes" id="UP000218765">
    <property type="component" value="Chromosome"/>
</dbReference>
<keyword evidence="1" id="KW-0472">Membrane</keyword>
<feature type="transmembrane region" description="Helical" evidence="1">
    <location>
        <begin position="173"/>
        <end position="198"/>
    </location>
</feature>
<accession>A0A1Z4VN25</accession>
<dbReference type="KEGG" id="ttc:FOKN1_0428"/>
<dbReference type="AlphaFoldDB" id="A0A1Z4VN25"/>
<evidence type="ECO:0000256" key="1">
    <source>
        <dbReference type="SAM" id="Phobius"/>
    </source>
</evidence>
<gene>
    <name evidence="2" type="ORF">FOKN1_0428</name>
</gene>
<dbReference type="GO" id="GO:0140359">
    <property type="term" value="F:ABC-type transporter activity"/>
    <property type="evidence" value="ECO:0007669"/>
    <property type="project" value="InterPro"/>
</dbReference>
<dbReference type="GO" id="GO:0005886">
    <property type="term" value="C:plasma membrane"/>
    <property type="evidence" value="ECO:0007669"/>
    <property type="project" value="UniProtKB-SubCell"/>
</dbReference>
<dbReference type="OrthoDB" id="9805862at2"/>
<sequence>MHALITVAIKEYRDGLRNRWILAITVLLAAFAVGLSYFGGAASGAVGVTSLSTTIVSLASLAIFIIPLVALMLAYDTLVGEEEQGTLLLLLTYPLTRGQLLLGKFAGHAAILATATVIGFGAAGLLVAGAAGELGDAGVWRAFGLFILSSWLLGCVFLALAQLISAWAGEKSVAAGVALLVWFWFVLIFDLLLLGALVMAGGQEGGWLAGLLLLNPTDIFRLVNFVGFEAARSYTGLTHIAVGPWFQPAALLGLLLVWIVVPLLLAQWRFARRAL</sequence>
<feature type="transmembrane region" description="Helical" evidence="1">
    <location>
        <begin position="51"/>
        <end position="75"/>
    </location>
</feature>
<evidence type="ECO:0000313" key="3">
    <source>
        <dbReference type="Proteomes" id="UP000218765"/>
    </source>
</evidence>
<name>A0A1Z4VN25_9GAMM</name>